<evidence type="ECO:0000313" key="2">
    <source>
        <dbReference type="Proteomes" id="UP000276133"/>
    </source>
</evidence>
<name>A0A3M7P418_BRAPC</name>
<sequence>LEDPIFLNIKTGENLKIFYSNSFKFLNLGKNNKFAECSKIDLQNTLQFTAFCTPSKSILINCASTLQTYILGLSFFYKNISKASGYIDSIMSVSRETKNYY</sequence>
<evidence type="ECO:0000313" key="1">
    <source>
        <dbReference type="EMBL" id="RMZ93812.1"/>
    </source>
</evidence>
<proteinExistence type="predicted"/>
<keyword evidence="2" id="KW-1185">Reference proteome</keyword>
<reference evidence="1 2" key="1">
    <citation type="journal article" date="2018" name="Sci. Rep.">
        <title>Genomic signatures of local adaptation to the degree of environmental predictability in rotifers.</title>
        <authorList>
            <person name="Franch-Gras L."/>
            <person name="Hahn C."/>
            <person name="Garcia-Roger E.M."/>
            <person name="Carmona M.J."/>
            <person name="Serra M."/>
            <person name="Gomez A."/>
        </authorList>
    </citation>
    <scope>NUCLEOTIDE SEQUENCE [LARGE SCALE GENOMIC DNA]</scope>
    <source>
        <strain evidence="1">HYR1</strain>
    </source>
</reference>
<feature type="non-terminal residue" evidence="1">
    <location>
        <position position="1"/>
    </location>
</feature>
<accession>A0A3M7P418</accession>
<dbReference type="AlphaFoldDB" id="A0A3M7P418"/>
<dbReference type="EMBL" id="REGN01013537">
    <property type="protein sequence ID" value="RMZ93812.1"/>
    <property type="molecule type" value="Genomic_DNA"/>
</dbReference>
<gene>
    <name evidence="1" type="ORF">BpHYR1_022068</name>
</gene>
<protein>
    <submittedName>
        <fullName evidence="1">Uncharacterized protein</fullName>
    </submittedName>
</protein>
<comment type="caution">
    <text evidence="1">The sequence shown here is derived from an EMBL/GenBank/DDBJ whole genome shotgun (WGS) entry which is preliminary data.</text>
</comment>
<organism evidence="1 2">
    <name type="scientific">Brachionus plicatilis</name>
    <name type="common">Marine rotifer</name>
    <name type="synonym">Brachionus muelleri</name>
    <dbReference type="NCBI Taxonomy" id="10195"/>
    <lineage>
        <taxon>Eukaryota</taxon>
        <taxon>Metazoa</taxon>
        <taxon>Spiralia</taxon>
        <taxon>Gnathifera</taxon>
        <taxon>Rotifera</taxon>
        <taxon>Eurotatoria</taxon>
        <taxon>Monogononta</taxon>
        <taxon>Pseudotrocha</taxon>
        <taxon>Ploima</taxon>
        <taxon>Brachionidae</taxon>
        <taxon>Brachionus</taxon>
    </lineage>
</organism>
<dbReference type="Proteomes" id="UP000276133">
    <property type="component" value="Unassembled WGS sequence"/>
</dbReference>